<keyword evidence="6" id="KW-0819">tRNA processing</keyword>
<dbReference type="PANTHER" id="PTHR13847:SF283">
    <property type="entry name" value="TRNA 5-METHYLAMINOMETHYL-2-THIOURIDINE BIOSYNTHESIS BIFUNCTIONAL PROTEIN MNMC"/>
    <property type="match status" value="1"/>
</dbReference>
<evidence type="ECO:0000313" key="12">
    <source>
        <dbReference type="Proteomes" id="UP000253594"/>
    </source>
</evidence>
<evidence type="ECO:0000256" key="6">
    <source>
        <dbReference type="ARBA" id="ARBA00022694"/>
    </source>
</evidence>
<gene>
    <name evidence="11" type="ORF">DT376_30220</name>
</gene>
<dbReference type="InterPro" id="IPR006076">
    <property type="entry name" value="FAD-dep_OxRdtase"/>
</dbReference>
<evidence type="ECO:0000256" key="1">
    <source>
        <dbReference type="ARBA" id="ARBA00022490"/>
    </source>
</evidence>
<dbReference type="AlphaFoldDB" id="A0A367M1C6"/>
<dbReference type="Pfam" id="PF01266">
    <property type="entry name" value="DAO"/>
    <property type="match status" value="1"/>
</dbReference>
<dbReference type="GO" id="GO:0004808">
    <property type="term" value="F:tRNA (5-methylaminomethyl-2-thiouridylate)(34)-methyltransferase activity"/>
    <property type="evidence" value="ECO:0007669"/>
    <property type="project" value="TreeGrafter"/>
</dbReference>
<dbReference type="EMBL" id="QORE01001527">
    <property type="protein sequence ID" value="RCI71234.1"/>
    <property type="molecule type" value="Genomic_DNA"/>
</dbReference>
<accession>A0A367M1C6</accession>
<dbReference type="GO" id="GO:0005737">
    <property type="term" value="C:cytoplasm"/>
    <property type="evidence" value="ECO:0007669"/>
    <property type="project" value="TreeGrafter"/>
</dbReference>
<feature type="domain" description="FAD dependent oxidoreductase" evidence="10">
    <location>
        <begin position="23"/>
        <end position="98"/>
    </location>
</feature>
<dbReference type="Proteomes" id="UP000253594">
    <property type="component" value="Unassembled WGS sequence"/>
</dbReference>
<organism evidence="11 12">
    <name type="scientific">Pseudomonas aeruginosa</name>
    <dbReference type="NCBI Taxonomy" id="287"/>
    <lineage>
        <taxon>Bacteria</taxon>
        <taxon>Pseudomonadati</taxon>
        <taxon>Pseudomonadota</taxon>
        <taxon>Gammaproteobacteria</taxon>
        <taxon>Pseudomonadales</taxon>
        <taxon>Pseudomonadaceae</taxon>
        <taxon>Pseudomonas</taxon>
    </lineage>
</organism>
<keyword evidence="8" id="KW-0560">Oxidoreductase</keyword>
<keyword evidence="3" id="KW-0285">Flavoprotein</keyword>
<keyword evidence="7" id="KW-0274">FAD</keyword>
<feature type="non-terminal residue" evidence="11">
    <location>
        <position position="1"/>
    </location>
</feature>
<evidence type="ECO:0000256" key="2">
    <source>
        <dbReference type="ARBA" id="ARBA00022603"/>
    </source>
</evidence>
<keyword evidence="1" id="KW-0963">Cytoplasm</keyword>
<dbReference type="Gene3D" id="3.50.50.60">
    <property type="entry name" value="FAD/NAD(P)-binding domain"/>
    <property type="match status" value="1"/>
</dbReference>
<keyword evidence="4" id="KW-0808">Transferase</keyword>
<dbReference type="InterPro" id="IPR036188">
    <property type="entry name" value="FAD/NAD-bd_sf"/>
</dbReference>
<dbReference type="GO" id="GO:0016491">
    <property type="term" value="F:oxidoreductase activity"/>
    <property type="evidence" value="ECO:0007669"/>
    <property type="project" value="UniProtKB-KW"/>
</dbReference>
<evidence type="ECO:0000256" key="5">
    <source>
        <dbReference type="ARBA" id="ARBA00022691"/>
    </source>
</evidence>
<evidence type="ECO:0000313" key="11">
    <source>
        <dbReference type="EMBL" id="RCI71234.1"/>
    </source>
</evidence>
<keyword evidence="2" id="KW-0489">Methyltransferase</keyword>
<reference evidence="11 12" key="1">
    <citation type="submission" date="2018-07" db="EMBL/GenBank/DDBJ databases">
        <title>Mechanisms of high-level aminoglycoside resistance among Gram-negative pathogens in Brazil.</title>
        <authorList>
            <person name="Ballaben A.S."/>
            <person name="Darini A.L.C."/>
            <person name="Doi Y."/>
        </authorList>
    </citation>
    <scope>NUCLEOTIDE SEQUENCE [LARGE SCALE GENOMIC DNA]</scope>
    <source>
        <strain evidence="11 12">B2-305</strain>
    </source>
</reference>
<dbReference type="Gene3D" id="3.30.9.10">
    <property type="entry name" value="D-Amino Acid Oxidase, subunit A, domain 2"/>
    <property type="match status" value="1"/>
</dbReference>
<dbReference type="PANTHER" id="PTHR13847">
    <property type="entry name" value="SARCOSINE DEHYDROGENASE-RELATED"/>
    <property type="match status" value="1"/>
</dbReference>
<evidence type="ECO:0000256" key="4">
    <source>
        <dbReference type="ARBA" id="ARBA00022679"/>
    </source>
</evidence>
<keyword evidence="9" id="KW-0511">Multifunctional enzyme</keyword>
<evidence type="ECO:0000259" key="10">
    <source>
        <dbReference type="Pfam" id="PF01266"/>
    </source>
</evidence>
<keyword evidence="5" id="KW-0949">S-adenosyl-L-methionine</keyword>
<comment type="caution">
    <text evidence="11">The sequence shown here is derived from an EMBL/GenBank/DDBJ whole genome shotgun (WGS) entry which is preliminary data.</text>
</comment>
<dbReference type="GO" id="GO:0032259">
    <property type="term" value="P:methylation"/>
    <property type="evidence" value="ECO:0007669"/>
    <property type="project" value="UniProtKB-KW"/>
</dbReference>
<evidence type="ECO:0000256" key="8">
    <source>
        <dbReference type="ARBA" id="ARBA00023002"/>
    </source>
</evidence>
<evidence type="ECO:0000256" key="3">
    <source>
        <dbReference type="ARBA" id="ARBA00022630"/>
    </source>
</evidence>
<evidence type="ECO:0000256" key="7">
    <source>
        <dbReference type="ARBA" id="ARBA00022827"/>
    </source>
</evidence>
<name>A0A367M1C6_PSEAI</name>
<protein>
    <submittedName>
        <fullName evidence="11">FAD-dependent oxidoreductase</fullName>
    </submittedName>
</protein>
<proteinExistence type="predicted"/>
<evidence type="ECO:0000256" key="9">
    <source>
        <dbReference type="ARBA" id="ARBA00023268"/>
    </source>
</evidence>
<dbReference type="GO" id="GO:0002098">
    <property type="term" value="P:tRNA wobble uridine modification"/>
    <property type="evidence" value="ECO:0007669"/>
    <property type="project" value="TreeGrafter"/>
</dbReference>
<sequence length="130" mass="14314">LLRERAPDRRQRRGADDLPLERLEGRAAFRGTSPDYLPLVGPLAERAAFDEAYAVLARDARQVPERACPWLPGLYLNSGHGSRGLISAPLSGELLAAWICGEPLPLPRAVAEACHPNRFLLRDLVRGQRG</sequence>
<dbReference type="SUPFAM" id="SSF51905">
    <property type="entry name" value="FAD/NAD(P)-binding domain"/>
    <property type="match status" value="1"/>
</dbReference>